<dbReference type="GO" id="GO:0005886">
    <property type="term" value="C:plasma membrane"/>
    <property type="evidence" value="ECO:0007669"/>
    <property type="project" value="TreeGrafter"/>
</dbReference>
<comment type="caution">
    <text evidence="5">The sequence shown here is derived from an EMBL/GenBank/DDBJ whole genome shotgun (WGS) entry which is preliminary data.</text>
</comment>
<dbReference type="GO" id="GO:0015188">
    <property type="term" value="F:L-isoleucine transmembrane transporter activity"/>
    <property type="evidence" value="ECO:0007669"/>
    <property type="project" value="TreeGrafter"/>
</dbReference>
<protein>
    <submittedName>
        <fullName evidence="5">ABC transporter ATP-binding protein</fullName>
    </submittedName>
</protein>
<organism evidence="5 6">
    <name type="scientific">Corallococcus sicarius</name>
    <dbReference type="NCBI Taxonomy" id="2316726"/>
    <lineage>
        <taxon>Bacteria</taxon>
        <taxon>Pseudomonadati</taxon>
        <taxon>Myxococcota</taxon>
        <taxon>Myxococcia</taxon>
        <taxon>Myxococcales</taxon>
        <taxon>Cystobacterineae</taxon>
        <taxon>Myxococcaceae</taxon>
        <taxon>Corallococcus</taxon>
    </lineage>
</organism>
<dbReference type="GO" id="GO:0015808">
    <property type="term" value="P:L-alanine transport"/>
    <property type="evidence" value="ECO:0007669"/>
    <property type="project" value="TreeGrafter"/>
</dbReference>
<feature type="domain" description="ABC transporter" evidence="4">
    <location>
        <begin position="14"/>
        <end position="281"/>
    </location>
</feature>
<accession>A0A3A8MYI0</accession>
<dbReference type="GO" id="GO:0015192">
    <property type="term" value="F:L-phenylalanine transmembrane transporter activity"/>
    <property type="evidence" value="ECO:0007669"/>
    <property type="project" value="TreeGrafter"/>
</dbReference>
<evidence type="ECO:0000256" key="1">
    <source>
        <dbReference type="ARBA" id="ARBA00022448"/>
    </source>
</evidence>
<keyword evidence="2" id="KW-0547">Nucleotide-binding</keyword>
<dbReference type="FunFam" id="3.40.50.300:FF:000421">
    <property type="entry name" value="Branched-chain amino acid ABC transporter ATP-binding protein"/>
    <property type="match status" value="1"/>
</dbReference>
<dbReference type="Pfam" id="PF00005">
    <property type="entry name" value="ABC_tran"/>
    <property type="match status" value="1"/>
</dbReference>
<dbReference type="OrthoDB" id="9809450at2"/>
<dbReference type="GO" id="GO:1903805">
    <property type="term" value="P:L-valine import across plasma membrane"/>
    <property type="evidence" value="ECO:0007669"/>
    <property type="project" value="TreeGrafter"/>
</dbReference>
<evidence type="ECO:0000259" key="4">
    <source>
        <dbReference type="PROSITE" id="PS50893"/>
    </source>
</evidence>
<dbReference type="InterPro" id="IPR003439">
    <property type="entry name" value="ABC_transporter-like_ATP-bd"/>
</dbReference>
<dbReference type="CDD" id="cd03219">
    <property type="entry name" value="ABC_Mj1267_LivG_branched"/>
    <property type="match status" value="1"/>
</dbReference>
<dbReference type="GO" id="GO:0005524">
    <property type="term" value="F:ATP binding"/>
    <property type="evidence" value="ECO:0007669"/>
    <property type="project" value="UniProtKB-KW"/>
</dbReference>
<dbReference type="Pfam" id="PF12399">
    <property type="entry name" value="BCA_ABC_TP_C"/>
    <property type="match status" value="1"/>
</dbReference>
<dbReference type="AlphaFoldDB" id="A0A3A8MYI0"/>
<dbReference type="Proteomes" id="UP000273405">
    <property type="component" value="Unassembled WGS sequence"/>
</dbReference>
<evidence type="ECO:0000313" key="6">
    <source>
        <dbReference type="Proteomes" id="UP000273405"/>
    </source>
</evidence>
<keyword evidence="6" id="KW-1185">Reference proteome</keyword>
<proteinExistence type="predicted"/>
<dbReference type="GO" id="GO:0042941">
    <property type="term" value="P:D-alanine transmembrane transport"/>
    <property type="evidence" value="ECO:0007669"/>
    <property type="project" value="TreeGrafter"/>
</dbReference>
<sequence>MSAAVPVDSQAAMLQAVGVSIRFGGLKALTDFNLTVRQGDLLGLIGPNGAGKSTAFNVLTGVYQPTEGEVRVAGKKVNGWLPHEINHLGLARTFQNIRLFRALTALDNVKVACRAQGALHPPKRGRVAKAGTALRNYRDWWRALMLTPGFQAEERELTRQAEHLLEVMGLSHRRDEEAKNLPYGEQRRLEIARALGTKPRVLLLDEPAAGMNTREKADLMVLIRRLRDEFSLGVLVIEHDMKLVMGICETITVLDHGETIARGAPAAVRSDRKVIEAYLGDSYLESHGGAA</sequence>
<dbReference type="GO" id="GO:0005304">
    <property type="term" value="F:L-valine transmembrane transporter activity"/>
    <property type="evidence" value="ECO:0007669"/>
    <property type="project" value="TreeGrafter"/>
</dbReference>
<dbReference type="RefSeq" id="WP_120628948.1">
    <property type="nucleotide sequence ID" value="NZ_RAWG01000273.1"/>
</dbReference>
<evidence type="ECO:0000256" key="2">
    <source>
        <dbReference type="ARBA" id="ARBA00022741"/>
    </source>
</evidence>
<dbReference type="GO" id="GO:1903806">
    <property type="term" value="P:L-isoleucine import across plasma membrane"/>
    <property type="evidence" value="ECO:0007669"/>
    <property type="project" value="TreeGrafter"/>
</dbReference>
<dbReference type="InterPro" id="IPR032823">
    <property type="entry name" value="BCA_ABC_TP_C"/>
</dbReference>
<dbReference type="EMBL" id="RAWG01000273">
    <property type="protein sequence ID" value="RKH36903.1"/>
    <property type="molecule type" value="Genomic_DNA"/>
</dbReference>
<dbReference type="InterPro" id="IPR027417">
    <property type="entry name" value="P-loop_NTPase"/>
</dbReference>
<dbReference type="Gene3D" id="3.40.50.300">
    <property type="entry name" value="P-loop containing nucleotide triphosphate hydrolases"/>
    <property type="match status" value="1"/>
</dbReference>
<dbReference type="PROSITE" id="PS50893">
    <property type="entry name" value="ABC_TRANSPORTER_2"/>
    <property type="match status" value="1"/>
</dbReference>
<dbReference type="PANTHER" id="PTHR45772:SF7">
    <property type="entry name" value="AMINO ACID ABC TRANSPORTER ATP-BINDING PROTEIN"/>
    <property type="match status" value="1"/>
</dbReference>
<dbReference type="SUPFAM" id="SSF52540">
    <property type="entry name" value="P-loop containing nucleoside triphosphate hydrolases"/>
    <property type="match status" value="1"/>
</dbReference>
<evidence type="ECO:0000256" key="3">
    <source>
        <dbReference type="ARBA" id="ARBA00022840"/>
    </source>
</evidence>
<dbReference type="GO" id="GO:0016887">
    <property type="term" value="F:ATP hydrolysis activity"/>
    <property type="evidence" value="ECO:0007669"/>
    <property type="project" value="InterPro"/>
</dbReference>
<keyword evidence="1" id="KW-0813">Transport</keyword>
<dbReference type="InterPro" id="IPR051120">
    <property type="entry name" value="ABC_AA/LPS_Transport"/>
</dbReference>
<evidence type="ECO:0000313" key="5">
    <source>
        <dbReference type="EMBL" id="RKH36903.1"/>
    </source>
</evidence>
<gene>
    <name evidence="5" type="ORF">D7X12_31535</name>
</gene>
<keyword evidence="3 5" id="KW-0067">ATP-binding</keyword>
<dbReference type="InterPro" id="IPR003593">
    <property type="entry name" value="AAA+_ATPase"/>
</dbReference>
<reference evidence="6" key="1">
    <citation type="submission" date="2018-09" db="EMBL/GenBank/DDBJ databases">
        <authorList>
            <person name="Livingstone P.G."/>
            <person name="Whitworth D.E."/>
        </authorList>
    </citation>
    <scope>NUCLEOTIDE SEQUENCE [LARGE SCALE GENOMIC DNA]</scope>
    <source>
        <strain evidence="6">CA040B</strain>
    </source>
</reference>
<dbReference type="SMART" id="SM00382">
    <property type="entry name" value="AAA"/>
    <property type="match status" value="1"/>
</dbReference>
<dbReference type="PANTHER" id="PTHR45772">
    <property type="entry name" value="CONSERVED COMPONENT OF ABC TRANSPORTER FOR NATURAL AMINO ACIDS-RELATED"/>
    <property type="match status" value="1"/>
</dbReference>
<name>A0A3A8MYI0_9BACT</name>